<sequence>MFEGQAQQIEISVPVSERDTLWQDTRTISGEKGQLEKKREKNTPKVARRGANINAEADHELYAEYKKGMQKSKRRKKKTKGILGGPPKGEAQREHQNMGAKVLRSCSSCQVIQDEHQARLNESYNGLQCDVILAIYIKLKHVFWIRWLSMGEAIDGVLRNHRALAVYTEEKAADGDPTSSGYTSS</sequence>
<feature type="region of interest" description="Disordered" evidence="1">
    <location>
        <begin position="68"/>
        <end position="93"/>
    </location>
</feature>
<dbReference type="EMBL" id="OV696696">
    <property type="protein sequence ID" value="CAH1240937.1"/>
    <property type="molecule type" value="Genomic_DNA"/>
</dbReference>
<name>A0A8J9YNS7_BRALA</name>
<dbReference type="OrthoDB" id="10065782at2759"/>
<organism evidence="2 3">
    <name type="scientific">Branchiostoma lanceolatum</name>
    <name type="common">Common lancelet</name>
    <name type="synonym">Amphioxus lanceolatum</name>
    <dbReference type="NCBI Taxonomy" id="7740"/>
    <lineage>
        <taxon>Eukaryota</taxon>
        <taxon>Metazoa</taxon>
        <taxon>Chordata</taxon>
        <taxon>Cephalochordata</taxon>
        <taxon>Leptocardii</taxon>
        <taxon>Amphioxiformes</taxon>
        <taxon>Branchiostomatidae</taxon>
        <taxon>Branchiostoma</taxon>
    </lineage>
</organism>
<evidence type="ECO:0000256" key="1">
    <source>
        <dbReference type="SAM" id="MobiDB-lite"/>
    </source>
</evidence>
<accession>A0A8J9YNS7</accession>
<feature type="compositionally biased region" description="Basic and acidic residues" evidence="1">
    <location>
        <begin position="33"/>
        <end position="43"/>
    </location>
</feature>
<evidence type="ECO:0000313" key="3">
    <source>
        <dbReference type="Proteomes" id="UP000838412"/>
    </source>
</evidence>
<dbReference type="AlphaFoldDB" id="A0A8J9YNS7"/>
<feature type="region of interest" description="Disordered" evidence="1">
    <location>
        <begin position="26"/>
        <end position="50"/>
    </location>
</feature>
<feature type="compositionally biased region" description="Basic residues" evidence="1">
    <location>
        <begin position="68"/>
        <end position="80"/>
    </location>
</feature>
<gene>
    <name evidence="2" type="primary">Hypp6224</name>
    <name evidence="2" type="ORF">BLAG_LOCUS4752</name>
</gene>
<evidence type="ECO:0000313" key="2">
    <source>
        <dbReference type="EMBL" id="CAH1240937.1"/>
    </source>
</evidence>
<protein>
    <submittedName>
        <fullName evidence="2">Hypp6224 protein</fullName>
    </submittedName>
</protein>
<reference evidence="2" key="1">
    <citation type="submission" date="2022-01" db="EMBL/GenBank/DDBJ databases">
        <authorList>
            <person name="Braso-Vives M."/>
        </authorList>
    </citation>
    <scope>NUCLEOTIDE SEQUENCE</scope>
</reference>
<dbReference type="Proteomes" id="UP000838412">
    <property type="component" value="Chromosome 11"/>
</dbReference>
<proteinExistence type="predicted"/>
<keyword evidence="3" id="KW-1185">Reference proteome</keyword>